<keyword evidence="2" id="KW-0677">Repeat</keyword>
<evidence type="ECO:0000313" key="4">
    <source>
        <dbReference type="Proteomes" id="UP000499080"/>
    </source>
</evidence>
<dbReference type="Proteomes" id="UP000499080">
    <property type="component" value="Unassembled WGS sequence"/>
</dbReference>
<evidence type="ECO:0000256" key="1">
    <source>
        <dbReference type="ARBA" id="ARBA00022574"/>
    </source>
</evidence>
<keyword evidence="1" id="KW-0853">WD repeat</keyword>
<reference evidence="3 4" key="1">
    <citation type="journal article" date="2019" name="Sci. Rep.">
        <title>Orb-weaving spider Araneus ventricosus genome elucidates the spidroin gene catalogue.</title>
        <authorList>
            <person name="Kono N."/>
            <person name="Nakamura H."/>
            <person name="Ohtoshi R."/>
            <person name="Moran D.A.P."/>
            <person name="Shinohara A."/>
            <person name="Yoshida Y."/>
            <person name="Fujiwara M."/>
            <person name="Mori M."/>
            <person name="Tomita M."/>
            <person name="Arakawa K."/>
        </authorList>
    </citation>
    <scope>NUCLEOTIDE SEQUENCE [LARGE SCALE GENOMIC DNA]</scope>
</reference>
<dbReference type="EMBL" id="BGPR01011390">
    <property type="protein sequence ID" value="GBN51059.1"/>
    <property type="molecule type" value="Genomic_DNA"/>
</dbReference>
<dbReference type="InterPro" id="IPR036322">
    <property type="entry name" value="WD40_repeat_dom_sf"/>
</dbReference>
<dbReference type="Pfam" id="PF23761">
    <property type="entry name" value="Beta-prop_DCAF4"/>
    <property type="match status" value="1"/>
</dbReference>
<proteinExistence type="predicted"/>
<keyword evidence="4" id="KW-1185">Reference proteome</keyword>
<dbReference type="InterPro" id="IPR015943">
    <property type="entry name" value="WD40/YVTN_repeat-like_dom_sf"/>
</dbReference>
<dbReference type="OrthoDB" id="6412320at2759"/>
<evidence type="ECO:0000256" key="2">
    <source>
        <dbReference type="ARBA" id="ARBA00022737"/>
    </source>
</evidence>
<gene>
    <name evidence="3" type="ORF">AVEN_248937_1</name>
</gene>
<comment type="caution">
    <text evidence="3">The sequence shown here is derived from an EMBL/GenBank/DDBJ whole genome shotgun (WGS) entry which is preliminary data.</text>
</comment>
<accession>A0A4Y2PIX0</accession>
<protein>
    <recommendedName>
        <fullName evidence="5">DDB1-and CUL4-associated factor 4</fullName>
    </recommendedName>
</protein>
<dbReference type="GO" id="GO:0080008">
    <property type="term" value="C:Cul4-RING E3 ubiquitin ligase complex"/>
    <property type="evidence" value="ECO:0007669"/>
    <property type="project" value="TreeGrafter"/>
</dbReference>
<dbReference type="PANTHER" id="PTHR44472">
    <property type="entry name" value="DDB1- AND CUL4-ASSOCIATED FACTOR 4-RELATED"/>
    <property type="match status" value="1"/>
</dbReference>
<organism evidence="3 4">
    <name type="scientific">Araneus ventricosus</name>
    <name type="common">Orbweaver spider</name>
    <name type="synonym">Epeira ventricosa</name>
    <dbReference type="NCBI Taxonomy" id="182803"/>
    <lineage>
        <taxon>Eukaryota</taxon>
        <taxon>Metazoa</taxon>
        <taxon>Ecdysozoa</taxon>
        <taxon>Arthropoda</taxon>
        <taxon>Chelicerata</taxon>
        <taxon>Arachnida</taxon>
        <taxon>Araneae</taxon>
        <taxon>Araneomorphae</taxon>
        <taxon>Entelegynae</taxon>
        <taxon>Araneoidea</taxon>
        <taxon>Araneidae</taxon>
        <taxon>Araneus</taxon>
    </lineage>
</organism>
<dbReference type="PANTHER" id="PTHR44472:SF1">
    <property type="entry name" value="DDB1 AND CUL4 ASSOCIATED FACTOR 4"/>
    <property type="match status" value="1"/>
</dbReference>
<dbReference type="Gene3D" id="2.130.10.10">
    <property type="entry name" value="YVTN repeat-like/Quinoprotein amine dehydrogenase"/>
    <property type="match status" value="1"/>
</dbReference>
<dbReference type="SUPFAM" id="SSF50978">
    <property type="entry name" value="WD40 repeat-like"/>
    <property type="match status" value="1"/>
</dbReference>
<evidence type="ECO:0000313" key="3">
    <source>
        <dbReference type="EMBL" id="GBN51059.1"/>
    </source>
</evidence>
<sequence length="397" mass="44984">MTDKYNIRTVRAGILNLISQRERGFLLNAHYKTNVTNIKVNQLPKYFDRPTVCTDVDDGFSFNFLRSGTRGDLIGVGEYGNTGSPNSVCVFQYTTPHNSVGQDASIVTLPFINRVSAYFSFADLSVSDTADFSYRDPKLLLVVGKGLAREGVAVLTHYDCDYGLQKHTWRVDGKIFCCASEIHSENFVLGCRRGFYVCKSLKLSKKHHLQDYVLAAEFNNDGNLFLISDLANGIQLCDMRENIERSLRNSLPFIKEPVLSDPSFCATRMKLLSDQVTLIVSDKTGHISKVDLRMRKPVFQYSEHRSTHYFRPLNVDEYLDLLCAVGDDDYCRIWSLSSGKLHWDHKIPPTKYGGKPPHACIVNSERRWFIAVVQNETLTPLFPGEAAMVKFRFAYPG</sequence>
<name>A0A4Y2PIX0_ARAVE</name>
<dbReference type="InterPro" id="IPR052254">
    <property type="entry name" value="CUL4-DDB1_E3_ligase_receptor"/>
</dbReference>
<dbReference type="AlphaFoldDB" id="A0A4Y2PIX0"/>
<evidence type="ECO:0008006" key="5">
    <source>
        <dbReference type="Google" id="ProtNLM"/>
    </source>
</evidence>